<organism evidence="2 3">
    <name type="scientific">Alloprevotella tannerae ATCC 51259</name>
    <dbReference type="NCBI Taxonomy" id="626522"/>
    <lineage>
        <taxon>Bacteria</taxon>
        <taxon>Pseudomonadati</taxon>
        <taxon>Bacteroidota</taxon>
        <taxon>Bacteroidia</taxon>
        <taxon>Bacteroidales</taxon>
        <taxon>Prevotellaceae</taxon>
        <taxon>Alloprevotella</taxon>
    </lineage>
</organism>
<dbReference type="Proteomes" id="UP000003460">
    <property type="component" value="Unassembled WGS sequence"/>
</dbReference>
<dbReference type="HOGENOM" id="CLU_3064874_0_0_10"/>
<evidence type="ECO:0000313" key="2">
    <source>
        <dbReference type="EMBL" id="EEX71821.1"/>
    </source>
</evidence>
<dbReference type="EMBL" id="ACIJ02000018">
    <property type="protein sequence ID" value="EEX71821.1"/>
    <property type="molecule type" value="Genomic_DNA"/>
</dbReference>
<dbReference type="GeneID" id="84577460"/>
<sequence>MLPPNDSLLPANEKKDGRKATEKRAGTTENRGGATSEAAAMEQKRRHTFSADG</sequence>
<feature type="region of interest" description="Disordered" evidence="1">
    <location>
        <begin position="1"/>
        <end position="53"/>
    </location>
</feature>
<evidence type="ECO:0000313" key="3">
    <source>
        <dbReference type="Proteomes" id="UP000003460"/>
    </source>
</evidence>
<dbReference type="STRING" id="626522.GCWU000325_01357"/>
<gene>
    <name evidence="2" type="ORF">GCWU000325_01357</name>
</gene>
<accession>C9LGL4</accession>
<feature type="compositionally biased region" description="Basic residues" evidence="1">
    <location>
        <begin position="44"/>
        <end position="53"/>
    </location>
</feature>
<evidence type="ECO:0000256" key="1">
    <source>
        <dbReference type="SAM" id="MobiDB-lite"/>
    </source>
</evidence>
<comment type="caution">
    <text evidence="2">The sequence shown here is derived from an EMBL/GenBank/DDBJ whole genome shotgun (WGS) entry which is preliminary data.</text>
</comment>
<reference evidence="2" key="1">
    <citation type="submission" date="2009-09" db="EMBL/GenBank/DDBJ databases">
        <authorList>
            <person name="Weinstock G."/>
            <person name="Sodergren E."/>
            <person name="Clifton S."/>
            <person name="Fulton L."/>
            <person name="Fulton B."/>
            <person name="Courtney L."/>
            <person name="Fronick C."/>
            <person name="Harrison M."/>
            <person name="Strong C."/>
            <person name="Farmer C."/>
            <person name="Delahaunty K."/>
            <person name="Markovic C."/>
            <person name="Hall O."/>
            <person name="Minx P."/>
            <person name="Tomlinson C."/>
            <person name="Mitreva M."/>
            <person name="Nelson J."/>
            <person name="Hou S."/>
            <person name="Wollam A."/>
            <person name="Pepin K.H."/>
            <person name="Johnson M."/>
            <person name="Bhonagiri V."/>
            <person name="Nash W.E."/>
            <person name="Warren W."/>
            <person name="Chinwalla A."/>
            <person name="Mardis E.R."/>
            <person name="Wilson R.K."/>
        </authorList>
    </citation>
    <scope>NUCLEOTIDE SEQUENCE [LARGE SCALE GENOMIC DNA]</scope>
    <source>
        <strain evidence="2">ATCC 51259</strain>
    </source>
</reference>
<dbReference type="RefSeq" id="WP_006255131.1">
    <property type="nucleotide sequence ID" value="NZ_GG700642.1"/>
</dbReference>
<keyword evidence="3" id="KW-1185">Reference proteome</keyword>
<protein>
    <submittedName>
        <fullName evidence="2">Uncharacterized protein</fullName>
    </submittedName>
</protein>
<dbReference type="AlphaFoldDB" id="C9LGL4"/>
<proteinExistence type="predicted"/>
<feature type="compositionally biased region" description="Basic and acidic residues" evidence="1">
    <location>
        <begin position="12"/>
        <end position="26"/>
    </location>
</feature>
<name>C9LGL4_9BACT</name>